<name>Q966I6_CAEEL</name>
<dbReference type="InterPro" id="IPR017901">
    <property type="entry name" value="C-CAP_CF_C-like"/>
</dbReference>
<dbReference type="PeptideAtlas" id="Q966I6"/>
<reference evidence="7 8" key="1">
    <citation type="journal article" date="1998" name="Science">
        <title>Genome sequence of the nematode C. elegans: a platform for investigating biology.</title>
        <authorList>
            <consortium name="The C. elegans sequencing consortium"/>
            <person name="Sulson J.E."/>
            <person name="Waterston R."/>
        </authorList>
    </citation>
    <scope>NUCLEOTIDE SEQUENCE [LARGE SCALE GENOMIC DNA]</scope>
    <source>
        <strain evidence="7 8">Bristol N2</strain>
    </source>
</reference>
<evidence type="ECO:0000256" key="2">
    <source>
        <dbReference type="ARBA" id="ARBA00022741"/>
    </source>
</evidence>
<dbReference type="CTD" id="187156"/>
<dbReference type="InterPro" id="IPR039093">
    <property type="entry name" value="XRP2"/>
</dbReference>
<evidence type="ECO:0000313" key="7">
    <source>
        <dbReference type="EMBL" id="CCD72800.1"/>
    </source>
</evidence>
<dbReference type="RefSeq" id="NP_500127.2">
    <property type="nucleotide sequence ID" value="NM_067726.2"/>
</dbReference>
<sequence length="341" mass="38183">MSCCFSKKLFGRRSKREDRYKVSEDAVPKPEEGGEPPKYSWDRREKVNAEDFTIANIHNTTLKKESKDGGPLQMENCTDSTILYLYQTSQVIIDDCRHCTIVLGPAAGSVFVRDCANCTIFTSCQQLRTRDCTSIRISILCPTEPIVENSSDIHFFHLAMRYPELKDQMHAVGLRPFTNRIASVHDFTPAGVNGKGNFRVTPEVVQISDGQEEILRAKGVILKPSPADFIPRFTDTTDPDPTFLYVLGKSEPVDELGDRAIELLHAIYKSGMQVMGTCDLETSTVDSKLVPFAGQAERMILFQLKGNLANLECDVEFDVMSENDLVPLRNLLIHLEGKKNG</sequence>
<dbReference type="InterPro" id="IPR016098">
    <property type="entry name" value="CAP/MinC_C"/>
</dbReference>
<dbReference type="HOGENOM" id="CLU_056119_0_0_1"/>
<comment type="function">
    <text evidence="3">Acts as a GTPase-activating protein (GAP) for tubulin in concert with tubulin-specific chaperone C, but does not enhance tubulin heterodimerization.</text>
</comment>
<keyword evidence="3" id="KW-0343">GTPase activation</keyword>
<dbReference type="PANTHER" id="PTHR15440">
    <property type="entry name" value="XRP2 PROTEIN"/>
    <property type="match status" value="1"/>
</dbReference>
<dbReference type="AGR" id="WB:WBGene00019536"/>
<dbReference type="PRO" id="PR:Q966I6"/>
<dbReference type="Pfam" id="PF07986">
    <property type="entry name" value="TBCC"/>
    <property type="match status" value="1"/>
</dbReference>
<protein>
    <recommendedName>
        <fullName evidence="3">Protein XRP2</fullName>
    </recommendedName>
</protein>
<dbReference type="GO" id="GO:0005929">
    <property type="term" value="C:cilium"/>
    <property type="evidence" value="ECO:0000314"/>
    <property type="project" value="UniProtKB"/>
</dbReference>
<proteinExistence type="inferred from homology"/>
<organism evidence="7 8">
    <name type="scientific">Caenorhabditis elegans</name>
    <dbReference type="NCBI Taxonomy" id="6239"/>
    <lineage>
        <taxon>Eukaryota</taxon>
        <taxon>Metazoa</taxon>
        <taxon>Ecdysozoa</taxon>
        <taxon>Nematoda</taxon>
        <taxon>Chromadorea</taxon>
        <taxon>Rhabditida</taxon>
        <taxon>Rhabditina</taxon>
        <taxon>Rhabditomorpha</taxon>
        <taxon>Rhabditoidea</taxon>
        <taxon>Rhabditidae</taxon>
        <taxon>Peloderinae</taxon>
        <taxon>Caenorhabditis</taxon>
    </lineage>
</organism>
<dbReference type="Bgee" id="WBGene00019536">
    <property type="expression patterns" value="Expressed in pharyngeal muscle cell (C elegans) and 3 other cell types or tissues"/>
</dbReference>
<feature type="domain" description="C-CAP/cofactor C-like" evidence="6">
    <location>
        <begin position="36"/>
        <end position="189"/>
    </location>
</feature>
<dbReference type="PIRSF" id="PIRSF037947">
    <property type="entry name" value="Protein_XRP2"/>
    <property type="match status" value="1"/>
</dbReference>
<dbReference type="FunCoup" id="Q966I6">
    <property type="interactions" value="1658"/>
</dbReference>
<dbReference type="PROSITE" id="PS51329">
    <property type="entry name" value="C_CAP_COFACTOR_C"/>
    <property type="match status" value="1"/>
</dbReference>
<dbReference type="WormBase" id="K08D12.2">
    <property type="protein sequence ID" value="CE32468"/>
    <property type="gene ID" value="WBGene00019536"/>
    <property type="gene designation" value="rpi-2"/>
</dbReference>
<dbReference type="GO" id="GO:0005096">
    <property type="term" value="F:GTPase activator activity"/>
    <property type="evidence" value="ECO:0000318"/>
    <property type="project" value="GO_Central"/>
</dbReference>
<dbReference type="SMART" id="SM00673">
    <property type="entry name" value="CARP"/>
    <property type="match status" value="2"/>
</dbReference>
<evidence type="ECO:0000313" key="8">
    <source>
        <dbReference type="Proteomes" id="UP000001940"/>
    </source>
</evidence>
<evidence type="ECO:0000313" key="9">
    <source>
        <dbReference type="WormBase" id="K08D12.2"/>
    </source>
</evidence>
<feature type="region of interest" description="Disordered" evidence="5">
    <location>
        <begin position="12"/>
        <end position="42"/>
    </location>
</feature>
<dbReference type="PhylomeDB" id="Q966I6"/>
<dbReference type="SMR" id="Q966I6"/>
<evidence type="ECO:0000259" key="6">
    <source>
        <dbReference type="PROSITE" id="PS51329"/>
    </source>
</evidence>
<evidence type="ECO:0000256" key="1">
    <source>
        <dbReference type="ARBA" id="ARBA00008848"/>
    </source>
</evidence>
<dbReference type="Gene3D" id="2.160.20.70">
    <property type="match status" value="1"/>
</dbReference>
<evidence type="ECO:0000256" key="4">
    <source>
        <dbReference type="PIRSR" id="PIRSR037947-1"/>
    </source>
</evidence>
<gene>
    <name evidence="7 9" type="primary">rpi-2</name>
    <name evidence="7" type="ORF">CELE_K08D12.2</name>
    <name evidence="9" type="ORF">K08D12.2</name>
</gene>
<feature type="compositionally biased region" description="Basic and acidic residues" evidence="5">
    <location>
        <begin position="15"/>
        <end position="32"/>
    </location>
</feature>
<dbReference type="OrthoDB" id="194775at2759"/>
<dbReference type="PANTHER" id="PTHR15440:SF0">
    <property type="entry name" value="PROTEIN XRP2"/>
    <property type="match status" value="1"/>
</dbReference>
<keyword evidence="3 4" id="KW-0342">GTP-binding</keyword>
<keyword evidence="2 3" id="KW-0547">Nucleotide-binding</keyword>
<feature type="binding site" evidence="4">
    <location>
        <begin position="108"/>
        <end position="109"/>
    </location>
    <ligand>
        <name>GTP</name>
        <dbReference type="ChEBI" id="CHEBI:37565"/>
    </ligand>
</feature>
<evidence type="ECO:0000256" key="5">
    <source>
        <dbReference type="SAM" id="MobiDB-lite"/>
    </source>
</evidence>
<dbReference type="STRING" id="6239.K08D12.2.1"/>
<dbReference type="InParanoid" id="Q966I6"/>
<dbReference type="GO" id="GO:1990075">
    <property type="term" value="C:periciliary membrane compartment"/>
    <property type="evidence" value="ECO:0000314"/>
    <property type="project" value="UniProtKB"/>
</dbReference>
<dbReference type="InterPro" id="IPR006599">
    <property type="entry name" value="CARP_motif"/>
</dbReference>
<dbReference type="PaxDb" id="6239-K08D12.2"/>
<dbReference type="eggNOG" id="KOG2512">
    <property type="taxonomic scope" value="Eukaryota"/>
</dbReference>
<dbReference type="UCSC" id="K08D12.2">
    <property type="organism name" value="c. elegans"/>
</dbReference>
<evidence type="ECO:0000256" key="3">
    <source>
        <dbReference type="PIRNR" id="PIRNR037947"/>
    </source>
</evidence>
<keyword evidence="8" id="KW-1185">Reference proteome</keyword>
<dbReference type="EMBL" id="BX284604">
    <property type="protein sequence ID" value="CCD72800.1"/>
    <property type="molecule type" value="Genomic_DNA"/>
</dbReference>
<dbReference type="OMA" id="GILCPTE"/>
<feature type="binding site" evidence="4">
    <location>
        <begin position="125"/>
        <end position="128"/>
    </location>
    <ligand>
        <name>GTP</name>
        <dbReference type="ChEBI" id="CHEBI:37565"/>
    </ligand>
</feature>
<dbReference type="GO" id="GO:0097499">
    <property type="term" value="P:protein localization to non-motile cilium"/>
    <property type="evidence" value="ECO:0000315"/>
    <property type="project" value="WormBase"/>
</dbReference>
<dbReference type="Proteomes" id="UP000001940">
    <property type="component" value="Chromosome IV"/>
</dbReference>
<dbReference type="GO" id="GO:0005525">
    <property type="term" value="F:GTP binding"/>
    <property type="evidence" value="ECO:0007669"/>
    <property type="project" value="UniProtKB-UniRule"/>
</dbReference>
<dbReference type="GO" id="GO:0006892">
    <property type="term" value="P:post-Golgi vesicle-mediated transport"/>
    <property type="evidence" value="ECO:0000318"/>
    <property type="project" value="GO_Central"/>
</dbReference>
<dbReference type="AlphaFoldDB" id="Q966I6"/>
<dbReference type="GeneID" id="187156"/>
<accession>Q966I6</accession>
<dbReference type="KEGG" id="cel:CELE_K08D12.2"/>
<dbReference type="InterPro" id="IPR012945">
    <property type="entry name" value="Tubulin-bd_cofactor_C_dom"/>
</dbReference>
<dbReference type="Reactome" id="R-CEL-5624138">
    <property type="pathway name" value="Trafficking of myristoylated proteins to the cilium"/>
</dbReference>
<comment type="similarity">
    <text evidence="1 3">Belongs to the TBCC family.</text>
</comment>